<dbReference type="Gene3D" id="2.30.110.10">
    <property type="entry name" value="Electron Transport, Fmn-binding Protein, Chain A"/>
    <property type="match status" value="1"/>
</dbReference>
<evidence type="ECO:0008006" key="5">
    <source>
        <dbReference type="Google" id="ProtNLM"/>
    </source>
</evidence>
<dbReference type="EMBL" id="JTDK01000015">
    <property type="protein sequence ID" value="KHK96434.1"/>
    <property type="molecule type" value="Genomic_DNA"/>
</dbReference>
<evidence type="ECO:0000256" key="2">
    <source>
        <dbReference type="ARBA" id="ARBA00049106"/>
    </source>
</evidence>
<dbReference type="NCBIfam" id="TIGR00026">
    <property type="entry name" value="hi_GC_TIGR00026"/>
    <property type="match status" value="1"/>
</dbReference>
<dbReference type="Pfam" id="PF04075">
    <property type="entry name" value="F420H2_quin_red"/>
    <property type="match status" value="1"/>
</dbReference>
<comment type="catalytic activity">
    <reaction evidence="2">
        <text>oxidized coenzyme F420-(gamma-L-Glu)(n) + a quinol + H(+) = reduced coenzyme F420-(gamma-L-Glu)(n) + a quinone</text>
        <dbReference type="Rhea" id="RHEA:39663"/>
        <dbReference type="Rhea" id="RHEA-COMP:12939"/>
        <dbReference type="Rhea" id="RHEA-COMP:14378"/>
        <dbReference type="ChEBI" id="CHEBI:15378"/>
        <dbReference type="ChEBI" id="CHEBI:24646"/>
        <dbReference type="ChEBI" id="CHEBI:132124"/>
        <dbReference type="ChEBI" id="CHEBI:133980"/>
        <dbReference type="ChEBI" id="CHEBI:139511"/>
    </reaction>
</comment>
<dbReference type="GO" id="GO:0016491">
    <property type="term" value="F:oxidoreductase activity"/>
    <property type="evidence" value="ECO:0007669"/>
    <property type="project" value="InterPro"/>
</dbReference>
<evidence type="ECO:0000313" key="3">
    <source>
        <dbReference type="EMBL" id="KHK96434.1"/>
    </source>
</evidence>
<reference evidence="3 4" key="1">
    <citation type="submission" date="2014-11" db="EMBL/GenBank/DDBJ databases">
        <title>Genome sequence of Microbacterium mangrovi MUSC 115(T).</title>
        <authorList>
            <person name="Lee L.-H."/>
        </authorList>
    </citation>
    <scope>NUCLEOTIDE SEQUENCE [LARGE SCALE GENOMIC DNA]</scope>
    <source>
        <strain evidence="3 4">MUSC 115</strain>
    </source>
</reference>
<sequence>MRWFLARQVRGIRRGKKKMMGFDALVLITRGRKSGKVYETPIAYWSQPDGTWTVCASAAGAAKNPAWYRNLAAHPESARIIIAGEEIAVSAEELHGAARDAAWTQIITEAPSFGDYPKKTDRLLPVIRFTRLPDPSLTGN</sequence>
<evidence type="ECO:0000313" key="4">
    <source>
        <dbReference type="Proteomes" id="UP000031030"/>
    </source>
</evidence>
<dbReference type="GO" id="GO:0005886">
    <property type="term" value="C:plasma membrane"/>
    <property type="evidence" value="ECO:0007669"/>
    <property type="project" value="TreeGrafter"/>
</dbReference>
<comment type="caution">
    <text evidence="3">The sequence shown here is derived from an EMBL/GenBank/DDBJ whole genome shotgun (WGS) entry which is preliminary data.</text>
</comment>
<comment type="similarity">
    <text evidence="1">Belongs to the F420H(2)-dependent quinone reductase family.</text>
</comment>
<dbReference type="InterPro" id="IPR012349">
    <property type="entry name" value="Split_barrel_FMN-bd"/>
</dbReference>
<dbReference type="STRING" id="1348253.LK09_15230"/>
<protein>
    <recommendedName>
        <fullName evidence="5">Nitroreductase</fullName>
    </recommendedName>
</protein>
<organism evidence="3 4">
    <name type="scientific">Microbacterium mangrovi</name>
    <dbReference type="NCBI Taxonomy" id="1348253"/>
    <lineage>
        <taxon>Bacteria</taxon>
        <taxon>Bacillati</taxon>
        <taxon>Actinomycetota</taxon>
        <taxon>Actinomycetes</taxon>
        <taxon>Micrococcales</taxon>
        <taxon>Microbacteriaceae</taxon>
        <taxon>Microbacterium</taxon>
    </lineage>
</organism>
<evidence type="ECO:0000256" key="1">
    <source>
        <dbReference type="ARBA" id="ARBA00008710"/>
    </source>
</evidence>
<dbReference type="AlphaFoldDB" id="A0A0B2A3R6"/>
<proteinExistence type="inferred from homology"/>
<dbReference type="Proteomes" id="UP000031030">
    <property type="component" value="Unassembled WGS sequence"/>
</dbReference>
<gene>
    <name evidence="3" type="ORF">LK09_15230</name>
</gene>
<name>A0A0B2A3R6_9MICO</name>
<dbReference type="InterPro" id="IPR004378">
    <property type="entry name" value="F420H2_quin_Rdtase"/>
</dbReference>
<dbReference type="GO" id="GO:0070967">
    <property type="term" value="F:coenzyme F420 binding"/>
    <property type="evidence" value="ECO:0007669"/>
    <property type="project" value="TreeGrafter"/>
</dbReference>
<keyword evidence="4" id="KW-1185">Reference proteome</keyword>
<dbReference type="PANTHER" id="PTHR39428:SF3">
    <property type="entry name" value="DEAZAFLAVIN-DEPENDENT NITROREDUCTASE"/>
    <property type="match status" value="1"/>
</dbReference>
<dbReference type="PANTHER" id="PTHR39428">
    <property type="entry name" value="F420H(2)-DEPENDENT QUINONE REDUCTASE RV1261C"/>
    <property type="match status" value="1"/>
</dbReference>
<accession>A0A0B2A3R6</accession>